<comment type="caution">
    <text evidence="3">The sequence shown here is derived from an EMBL/GenBank/DDBJ whole genome shotgun (WGS) entry which is preliminary data.</text>
</comment>
<evidence type="ECO:0000256" key="1">
    <source>
        <dbReference type="SAM" id="MobiDB-lite"/>
    </source>
</evidence>
<gene>
    <name evidence="3" type="ORF">Pcinc_005685</name>
</gene>
<feature type="region of interest" description="Disordered" evidence="1">
    <location>
        <begin position="1"/>
        <end position="229"/>
    </location>
</feature>
<dbReference type="GO" id="GO:0003677">
    <property type="term" value="F:DNA binding"/>
    <property type="evidence" value="ECO:0007669"/>
    <property type="project" value="InterPro"/>
</dbReference>
<sequence>MPLKRATAAARKQPVEKLRLDTESEEEDPLMVEKNKDPMMVNETYMVVNDKKKDQENLDSQEDESQEDESQEDESQEDESQEDESQEDESQKESTVEVKSTEEEDEVGEGIEDEGKLEGEDEVKGKAEEDEDDEDEDEDEEDEEEKYGEDEEEEDEEEDEEEYGEEEEEEEEEEDEEEEEEEYVPAKEITITKKKATIRGASNTTKTLTATGGVKSNKGKMSVLPKSSKSSSARISILSMVLVAVSSSTDKNGVSLVTVKKKLQEVYPDKDWTRLNARVNKAFHQGLEEGYILTAGKSTTESRSLSGRFK</sequence>
<feature type="compositionally biased region" description="Acidic residues" evidence="1">
    <location>
        <begin position="128"/>
        <end position="183"/>
    </location>
</feature>
<feature type="compositionally biased region" description="Basic and acidic residues" evidence="1">
    <location>
        <begin position="89"/>
        <end position="101"/>
    </location>
</feature>
<accession>A0AAE1L2E5</accession>
<feature type="compositionally biased region" description="Basic and acidic residues" evidence="1">
    <location>
        <begin position="113"/>
        <end position="127"/>
    </location>
</feature>
<dbReference type="EMBL" id="JAWQEG010000430">
    <property type="protein sequence ID" value="KAK3890365.1"/>
    <property type="molecule type" value="Genomic_DNA"/>
</dbReference>
<proteinExistence type="predicted"/>
<feature type="compositionally biased region" description="Polar residues" evidence="1">
    <location>
        <begin position="200"/>
        <end position="210"/>
    </location>
</feature>
<feature type="non-terminal residue" evidence="3">
    <location>
        <position position="310"/>
    </location>
</feature>
<evidence type="ECO:0000259" key="2">
    <source>
        <dbReference type="PROSITE" id="PS51504"/>
    </source>
</evidence>
<dbReference type="Pfam" id="PF00538">
    <property type="entry name" value="Linker_histone"/>
    <property type="match status" value="1"/>
</dbReference>
<evidence type="ECO:0000313" key="3">
    <source>
        <dbReference type="EMBL" id="KAK3890365.1"/>
    </source>
</evidence>
<feature type="compositionally biased region" description="Acidic residues" evidence="1">
    <location>
        <begin position="57"/>
        <end position="88"/>
    </location>
</feature>
<reference evidence="3" key="1">
    <citation type="submission" date="2023-10" db="EMBL/GenBank/DDBJ databases">
        <title>Genome assemblies of two species of porcelain crab, Petrolisthes cinctipes and Petrolisthes manimaculis (Anomura: Porcellanidae).</title>
        <authorList>
            <person name="Angst P."/>
        </authorList>
    </citation>
    <scope>NUCLEOTIDE SEQUENCE</scope>
    <source>
        <strain evidence="3">PB745_01</strain>
        <tissue evidence="3">Gill</tissue>
    </source>
</reference>
<dbReference type="SMART" id="SM00526">
    <property type="entry name" value="H15"/>
    <property type="match status" value="1"/>
</dbReference>
<dbReference type="InterPro" id="IPR036388">
    <property type="entry name" value="WH-like_DNA-bd_sf"/>
</dbReference>
<dbReference type="SUPFAM" id="SSF46785">
    <property type="entry name" value="Winged helix' DNA-binding domain"/>
    <property type="match status" value="1"/>
</dbReference>
<feature type="compositionally biased region" description="Basic and acidic residues" evidence="1">
    <location>
        <begin position="13"/>
        <end position="22"/>
    </location>
</feature>
<dbReference type="Gene3D" id="1.10.10.10">
    <property type="entry name" value="Winged helix-like DNA-binding domain superfamily/Winged helix DNA-binding domain"/>
    <property type="match status" value="1"/>
</dbReference>
<dbReference type="InterPro" id="IPR005818">
    <property type="entry name" value="Histone_H1/H5_H15"/>
</dbReference>
<dbReference type="AlphaFoldDB" id="A0AAE1L2E5"/>
<feature type="domain" description="H15" evidence="2">
    <location>
        <begin position="233"/>
        <end position="310"/>
    </location>
</feature>
<dbReference type="GO" id="GO:0000786">
    <property type="term" value="C:nucleosome"/>
    <property type="evidence" value="ECO:0007669"/>
    <property type="project" value="InterPro"/>
</dbReference>
<dbReference type="PROSITE" id="PS51504">
    <property type="entry name" value="H15"/>
    <property type="match status" value="1"/>
</dbReference>
<name>A0AAE1L2E5_PETCI</name>
<evidence type="ECO:0000313" key="4">
    <source>
        <dbReference type="Proteomes" id="UP001286313"/>
    </source>
</evidence>
<protein>
    <recommendedName>
        <fullName evidence="2">H15 domain-containing protein</fullName>
    </recommendedName>
</protein>
<keyword evidence="4" id="KW-1185">Reference proteome</keyword>
<feature type="compositionally biased region" description="Acidic residues" evidence="1">
    <location>
        <begin position="102"/>
        <end position="112"/>
    </location>
</feature>
<organism evidence="3 4">
    <name type="scientific">Petrolisthes cinctipes</name>
    <name type="common">Flat porcelain crab</name>
    <dbReference type="NCBI Taxonomy" id="88211"/>
    <lineage>
        <taxon>Eukaryota</taxon>
        <taxon>Metazoa</taxon>
        <taxon>Ecdysozoa</taxon>
        <taxon>Arthropoda</taxon>
        <taxon>Crustacea</taxon>
        <taxon>Multicrustacea</taxon>
        <taxon>Malacostraca</taxon>
        <taxon>Eumalacostraca</taxon>
        <taxon>Eucarida</taxon>
        <taxon>Decapoda</taxon>
        <taxon>Pleocyemata</taxon>
        <taxon>Anomura</taxon>
        <taxon>Galatheoidea</taxon>
        <taxon>Porcellanidae</taxon>
        <taxon>Petrolisthes</taxon>
    </lineage>
</organism>
<dbReference type="InterPro" id="IPR036390">
    <property type="entry name" value="WH_DNA-bd_sf"/>
</dbReference>
<dbReference type="Proteomes" id="UP001286313">
    <property type="component" value="Unassembled WGS sequence"/>
</dbReference>
<dbReference type="GO" id="GO:0006334">
    <property type="term" value="P:nucleosome assembly"/>
    <property type="evidence" value="ECO:0007669"/>
    <property type="project" value="InterPro"/>
</dbReference>